<accession>A0A6M4GXN3</accession>
<comment type="similarity">
    <text evidence="1">Belongs to the ribosome association toxin RatA family.</text>
</comment>
<evidence type="ECO:0000313" key="3">
    <source>
        <dbReference type="EMBL" id="QJR10327.1"/>
    </source>
</evidence>
<organism evidence="3 4">
    <name type="scientific">Usitatibacter rugosus</name>
    <dbReference type="NCBI Taxonomy" id="2732067"/>
    <lineage>
        <taxon>Bacteria</taxon>
        <taxon>Pseudomonadati</taxon>
        <taxon>Pseudomonadota</taxon>
        <taxon>Betaproteobacteria</taxon>
        <taxon>Nitrosomonadales</taxon>
        <taxon>Usitatibacteraceae</taxon>
        <taxon>Usitatibacter</taxon>
    </lineage>
</organism>
<gene>
    <name evidence="3" type="primary">ratA</name>
    <name evidence="3" type="ORF">DSM104443_01385</name>
</gene>
<feature type="domain" description="Coenzyme Q-binding protein COQ10 START" evidence="2">
    <location>
        <begin position="10"/>
        <end position="134"/>
    </location>
</feature>
<dbReference type="KEGG" id="uru:DSM104443_01385"/>
<dbReference type="InterPro" id="IPR044996">
    <property type="entry name" value="COQ10-like"/>
</dbReference>
<dbReference type="GO" id="GO:0045333">
    <property type="term" value="P:cellular respiration"/>
    <property type="evidence" value="ECO:0007669"/>
    <property type="project" value="InterPro"/>
</dbReference>
<reference evidence="3 4" key="1">
    <citation type="submission" date="2020-04" db="EMBL/GenBank/DDBJ databases">
        <title>Usitatibacter rugosus gen. nov., sp. nov. and Usitatibacter palustris sp. nov., novel members of Usitatibacteraceae fam. nov. within the order Nitrosomonadales isolated from soil.</title>
        <authorList>
            <person name="Huber K.J."/>
            <person name="Neumann-Schaal M."/>
            <person name="Geppert A."/>
            <person name="Luckner M."/>
            <person name="Wanner G."/>
            <person name="Overmann J."/>
        </authorList>
    </citation>
    <scope>NUCLEOTIDE SEQUENCE [LARGE SCALE GENOMIC DNA]</scope>
    <source>
        <strain evidence="3 4">0125_3</strain>
    </source>
</reference>
<protein>
    <submittedName>
        <fullName evidence="3">Ribosome association toxin RatA</fullName>
    </submittedName>
</protein>
<dbReference type="SUPFAM" id="SSF55961">
    <property type="entry name" value="Bet v1-like"/>
    <property type="match status" value="1"/>
</dbReference>
<dbReference type="Pfam" id="PF03364">
    <property type="entry name" value="Polyketide_cyc"/>
    <property type="match status" value="1"/>
</dbReference>
<dbReference type="AlphaFoldDB" id="A0A6M4GXN3"/>
<proteinExistence type="inferred from homology"/>
<dbReference type="PANTHER" id="PTHR12901:SF10">
    <property type="entry name" value="COENZYME Q-BINDING PROTEIN COQ10, MITOCHONDRIAL"/>
    <property type="match status" value="1"/>
</dbReference>
<dbReference type="Gene3D" id="3.30.530.20">
    <property type="match status" value="1"/>
</dbReference>
<dbReference type="InterPro" id="IPR005031">
    <property type="entry name" value="COQ10_START"/>
</dbReference>
<evidence type="ECO:0000256" key="1">
    <source>
        <dbReference type="ARBA" id="ARBA00008918"/>
    </source>
</evidence>
<dbReference type="PANTHER" id="PTHR12901">
    <property type="entry name" value="SPERM PROTEIN HOMOLOG"/>
    <property type="match status" value="1"/>
</dbReference>
<dbReference type="InterPro" id="IPR023393">
    <property type="entry name" value="START-like_dom_sf"/>
</dbReference>
<dbReference type="GO" id="GO:0048039">
    <property type="term" value="F:ubiquinone binding"/>
    <property type="evidence" value="ECO:0007669"/>
    <property type="project" value="InterPro"/>
</dbReference>
<evidence type="ECO:0000259" key="2">
    <source>
        <dbReference type="Pfam" id="PF03364"/>
    </source>
</evidence>
<name>A0A6M4GXN3_9PROT</name>
<dbReference type="EMBL" id="CP053069">
    <property type="protein sequence ID" value="QJR10327.1"/>
    <property type="molecule type" value="Genomic_DNA"/>
</dbReference>
<evidence type="ECO:0000313" key="4">
    <source>
        <dbReference type="Proteomes" id="UP000501534"/>
    </source>
</evidence>
<dbReference type="CDD" id="cd07813">
    <property type="entry name" value="COQ10p_like"/>
    <property type="match status" value="1"/>
</dbReference>
<dbReference type="RefSeq" id="WP_212757019.1">
    <property type="nucleotide sequence ID" value="NZ_CP053069.1"/>
</dbReference>
<dbReference type="Proteomes" id="UP000501534">
    <property type="component" value="Chromosome"/>
</dbReference>
<sequence>MPTVRKSVLVPHPAEAMFELVDAVERYPEFLPWCGGTQLIERTAELTVGRVDIDYHGLKSSITTRNRKEPPEWMHLEFVEGPFQQFTGHWRFVPLGDAGCRVEFALDYGFENRALDALVGPVFGHILETLVDRFVARADEVAAK</sequence>
<keyword evidence="4" id="KW-1185">Reference proteome</keyword>